<reference evidence="2" key="2">
    <citation type="submission" date="2023-05" db="EMBL/GenBank/DDBJ databases">
        <authorList>
            <consortium name="Lawrence Berkeley National Laboratory"/>
            <person name="Steindorff A."/>
            <person name="Hensen N."/>
            <person name="Bonometti L."/>
            <person name="Westerberg I."/>
            <person name="Brannstrom I.O."/>
            <person name="Guillou S."/>
            <person name="Cros-Aarteil S."/>
            <person name="Calhoun S."/>
            <person name="Haridas S."/>
            <person name="Kuo A."/>
            <person name="Mondo S."/>
            <person name="Pangilinan J."/>
            <person name="Riley R."/>
            <person name="Labutti K."/>
            <person name="Andreopoulos B."/>
            <person name="Lipzen A."/>
            <person name="Chen C."/>
            <person name="Yanf M."/>
            <person name="Daum C."/>
            <person name="Ng V."/>
            <person name="Clum A."/>
            <person name="Ohm R."/>
            <person name="Martin F."/>
            <person name="Silar P."/>
            <person name="Natvig D."/>
            <person name="Lalanne C."/>
            <person name="Gautier V."/>
            <person name="Ament-Velasquez S.L."/>
            <person name="Kruys A."/>
            <person name="Hutchinson M.I."/>
            <person name="Powell A.J."/>
            <person name="Barry K."/>
            <person name="Miller A.N."/>
            <person name="Grigoriev I.V."/>
            <person name="Debuchy R."/>
            <person name="Gladieux P."/>
            <person name="Thoren M.H."/>
            <person name="Johannesson H."/>
        </authorList>
    </citation>
    <scope>NUCLEOTIDE SEQUENCE</scope>
    <source>
        <strain evidence="2">PSN293</strain>
    </source>
</reference>
<reference evidence="2" key="1">
    <citation type="journal article" date="2023" name="Mol. Phylogenet. Evol.">
        <title>Genome-scale phylogeny and comparative genomics of the fungal order Sordariales.</title>
        <authorList>
            <person name="Hensen N."/>
            <person name="Bonometti L."/>
            <person name="Westerberg I."/>
            <person name="Brannstrom I.O."/>
            <person name="Guillou S."/>
            <person name="Cros-Aarteil S."/>
            <person name="Calhoun S."/>
            <person name="Haridas S."/>
            <person name="Kuo A."/>
            <person name="Mondo S."/>
            <person name="Pangilinan J."/>
            <person name="Riley R."/>
            <person name="LaButti K."/>
            <person name="Andreopoulos B."/>
            <person name="Lipzen A."/>
            <person name="Chen C."/>
            <person name="Yan M."/>
            <person name="Daum C."/>
            <person name="Ng V."/>
            <person name="Clum A."/>
            <person name="Steindorff A."/>
            <person name="Ohm R.A."/>
            <person name="Martin F."/>
            <person name="Silar P."/>
            <person name="Natvig D.O."/>
            <person name="Lalanne C."/>
            <person name="Gautier V."/>
            <person name="Ament-Velasquez S.L."/>
            <person name="Kruys A."/>
            <person name="Hutchinson M.I."/>
            <person name="Powell A.J."/>
            <person name="Barry K."/>
            <person name="Miller A.N."/>
            <person name="Grigoriev I.V."/>
            <person name="Debuchy R."/>
            <person name="Gladieux P."/>
            <person name="Hiltunen Thoren M."/>
            <person name="Johannesson H."/>
        </authorList>
    </citation>
    <scope>NUCLEOTIDE SEQUENCE</scope>
    <source>
        <strain evidence="2">PSN293</strain>
    </source>
</reference>
<dbReference type="Proteomes" id="UP001301769">
    <property type="component" value="Unassembled WGS sequence"/>
</dbReference>
<dbReference type="AlphaFoldDB" id="A0AAN6YDQ5"/>
<gene>
    <name evidence="2" type="ORF">QBC37DRAFT_56423</name>
</gene>
<dbReference type="PROSITE" id="PS51184">
    <property type="entry name" value="JMJC"/>
    <property type="match status" value="1"/>
</dbReference>
<dbReference type="PANTHER" id="PTHR12461">
    <property type="entry name" value="HYPOXIA-INDUCIBLE FACTOR 1 ALPHA INHIBITOR-RELATED"/>
    <property type="match status" value="1"/>
</dbReference>
<protein>
    <recommendedName>
        <fullName evidence="1">JmjC domain-containing protein</fullName>
    </recommendedName>
</protein>
<evidence type="ECO:0000259" key="1">
    <source>
        <dbReference type="PROSITE" id="PS51184"/>
    </source>
</evidence>
<feature type="domain" description="JmjC" evidence="1">
    <location>
        <begin position="184"/>
        <end position="364"/>
    </location>
</feature>
<dbReference type="InterPro" id="IPR003347">
    <property type="entry name" value="JmjC_dom"/>
</dbReference>
<proteinExistence type="predicted"/>
<accession>A0AAN6YDQ5</accession>
<dbReference type="Pfam" id="PF13621">
    <property type="entry name" value="Cupin_8"/>
    <property type="match status" value="1"/>
</dbReference>
<keyword evidence="3" id="KW-1185">Reference proteome</keyword>
<comment type="caution">
    <text evidence="2">The sequence shown here is derived from an EMBL/GenBank/DDBJ whole genome shotgun (WGS) entry which is preliminary data.</text>
</comment>
<dbReference type="InterPro" id="IPR041667">
    <property type="entry name" value="Cupin_8"/>
</dbReference>
<dbReference type="PANTHER" id="PTHR12461:SF105">
    <property type="entry name" value="HYPOXIA-INDUCIBLE FACTOR 1-ALPHA INHIBITOR"/>
    <property type="match status" value="1"/>
</dbReference>
<evidence type="ECO:0000313" key="3">
    <source>
        <dbReference type="Proteomes" id="UP001301769"/>
    </source>
</evidence>
<name>A0AAN6YDQ5_9PEZI</name>
<dbReference type="SUPFAM" id="SSF51197">
    <property type="entry name" value="Clavaminate synthase-like"/>
    <property type="match status" value="1"/>
</dbReference>
<organism evidence="2 3">
    <name type="scientific">Rhypophila decipiens</name>
    <dbReference type="NCBI Taxonomy" id="261697"/>
    <lineage>
        <taxon>Eukaryota</taxon>
        <taxon>Fungi</taxon>
        <taxon>Dikarya</taxon>
        <taxon>Ascomycota</taxon>
        <taxon>Pezizomycotina</taxon>
        <taxon>Sordariomycetes</taxon>
        <taxon>Sordariomycetidae</taxon>
        <taxon>Sordariales</taxon>
        <taxon>Naviculisporaceae</taxon>
        <taxon>Rhypophila</taxon>
    </lineage>
</organism>
<evidence type="ECO:0000313" key="2">
    <source>
        <dbReference type="EMBL" id="KAK4217199.1"/>
    </source>
</evidence>
<sequence>MILRWTTFALRSRPNLTSNLTSRTPPRCLSFIVTDTKTRTHSTKTLPIPEATLTETDIESFKRDAFDAQKPLVLRQDSKKPRSSAFDAGIRAVDRAFQTGLPVPVDLPYELVADRDGVRWFATFCKEMLEKRSQNFGSGDRLSQRAHELNVEISKHLRRWTEMDIPSRQKLLMRFMFGFELFGELSRNLHEDHEGARGIESIYIAQADLGHLSKDLPVPPYVEQAGKGDVYKSSIWMGLGSTYTPWHRDPNPNYFLQLVGSKDVRILPPKRGQGLFNQAMAMIPVNEQSSSRIRGEEMMQGAQRDALTETVWGKEAPEGILSTVLQPGDALFIPQGWWHSLKGVGEESYPFWRHANVSCNWWFR</sequence>
<dbReference type="Gene3D" id="2.60.120.650">
    <property type="entry name" value="Cupin"/>
    <property type="match status" value="1"/>
</dbReference>
<dbReference type="EMBL" id="MU858061">
    <property type="protein sequence ID" value="KAK4217199.1"/>
    <property type="molecule type" value="Genomic_DNA"/>
</dbReference>